<feature type="domain" description="Bacterial sugar transferase" evidence="8">
    <location>
        <begin position="273"/>
        <end position="455"/>
    </location>
</feature>
<name>A0A4S1CH40_9BACT</name>
<evidence type="ECO:0000256" key="5">
    <source>
        <dbReference type="ARBA" id="ARBA00022989"/>
    </source>
</evidence>
<accession>A0A4S1CH40</accession>
<evidence type="ECO:0000256" key="6">
    <source>
        <dbReference type="ARBA" id="ARBA00023136"/>
    </source>
</evidence>
<reference evidence="10 11" key="1">
    <citation type="submission" date="2019-04" db="EMBL/GenBank/DDBJ databases">
        <title>Geobacter oryzae sp. nov., ferric-reducing bacteria isolated from paddy soil.</title>
        <authorList>
            <person name="Xu Z."/>
            <person name="Masuda Y."/>
            <person name="Itoh H."/>
            <person name="Senoo K."/>
        </authorList>
    </citation>
    <scope>NUCLEOTIDE SEQUENCE [LARGE SCALE GENOMIC DNA]</scope>
    <source>
        <strain evidence="10 11">Red111</strain>
    </source>
</reference>
<keyword evidence="11" id="KW-1185">Reference proteome</keyword>
<evidence type="ECO:0000256" key="4">
    <source>
        <dbReference type="ARBA" id="ARBA00022692"/>
    </source>
</evidence>
<protein>
    <submittedName>
        <fullName evidence="10">TIGR03013 family PEP-CTERM/XrtA system glycosyltransferase</fullName>
    </submittedName>
</protein>
<dbReference type="AlphaFoldDB" id="A0A4S1CH40"/>
<dbReference type="Gene3D" id="3.40.50.720">
    <property type="entry name" value="NAD(P)-binding Rossmann-like Domain"/>
    <property type="match status" value="1"/>
</dbReference>
<dbReference type="PANTHER" id="PTHR30576">
    <property type="entry name" value="COLANIC BIOSYNTHESIS UDP-GLUCOSE LIPID CARRIER TRANSFERASE"/>
    <property type="match status" value="1"/>
</dbReference>
<feature type="transmembrane region" description="Helical" evidence="7">
    <location>
        <begin position="74"/>
        <end position="96"/>
    </location>
</feature>
<dbReference type="NCBIfam" id="TIGR03013">
    <property type="entry name" value="EpsB_2"/>
    <property type="match status" value="1"/>
</dbReference>
<dbReference type="EMBL" id="SRSC01000004">
    <property type="protein sequence ID" value="TGU70471.1"/>
    <property type="molecule type" value="Genomic_DNA"/>
</dbReference>
<dbReference type="GO" id="GO:0009242">
    <property type="term" value="P:colanic acid biosynthetic process"/>
    <property type="evidence" value="ECO:0007669"/>
    <property type="project" value="TreeGrafter"/>
</dbReference>
<dbReference type="NCBIfam" id="TIGR03025">
    <property type="entry name" value="EPS_sugtrans"/>
    <property type="match status" value="1"/>
</dbReference>
<dbReference type="PANTHER" id="PTHR30576:SF21">
    <property type="entry name" value="UDP-GLUCOSE:UNDECAPRENYL-PHOSPHATE GLUCOSE-1-PHOSPHATE TRANSFERASE"/>
    <property type="match status" value="1"/>
</dbReference>
<comment type="caution">
    <text evidence="10">The sequence shown here is derived from an EMBL/GenBank/DDBJ whole genome shotgun (WGS) entry which is preliminary data.</text>
</comment>
<evidence type="ECO:0000256" key="3">
    <source>
        <dbReference type="ARBA" id="ARBA00022679"/>
    </source>
</evidence>
<proteinExistence type="inferred from homology"/>
<evidence type="ECO:0000256" key="7">
    <source>
        <dbReference type="SAM" id="Phobius"/>
    </source>
</evidence>
<dbReference type="Pfam" id="PF02397">
    <property type="entry name" value="Bac_transf"/>
    <property type="match status" value="1"/>
</dbReference>
<comment type="subcellular location">
    <subcellularLocation>
        <location evidence="1">Membrane</location>
        <topology evidence="1">Multi-pass membrane protein</topology>
    </subcellularLocation>
</comment>
<dbReference type="InterPro" id="IPR017464">
    <property type="entry name" value="Sugar_tfrase_EpsB_2"/>
</dbReference>
<evidence type="ECO:0000313" key="9">
    <source>
        <dbReference type="EMBL" id="TGU70471.1"/>
    </source>
</evidence>
<evidence type="ECO:0000259" key="8">
    <source>
        <dbReference type="Pfam" id="PF02397"/>
    </source>
</evidence>
<feature type="transmembrane region" description="Helical" evidence="7">
    <location>
        <begin position="102"/>
        <end position="123"/>
    </location>
</feature>
<dbReference type="InterPro" id="IPR003362">
    <property type="entry name" value="Bact_transf"/>
</dbReference>
<feature type="transmembrane region" description="Helical" evidence="7">
    <location>
        <begin position="278"/>
        <end position="299"/>
    </location>
</feature>
<dbReference type="InterPro" id="IPR017475">
    <property type="entry name" value="EPS_sugar_tfrase"/>
</dbReference>
<dbReference type="EMBL" id="SRSC01000002">
    <property type="protein sequence ID" value="TGU72891.1"/>
    <property type="molecule type" value="Genomic_DNA"/>
</dbReference>
<evidence type="ECO:0000313" key="11">
    <source>
        <dbReference type="Proteomes" id="UP000306416"/>
    </source>
</evidence>
<feature type="transmembrane region" description="Helical" evidence="7">
    <location>
        <begin position="44"/>
        <end position="62"/>
    </location>
</feature>
<evidence type="ECO:0000313" key="10">
    <source>
        <dbReference type="EMBL" id="TGU72891.1"/>
    </source>
</evidence>
<keyword evidence="6 7" id="KW-0472">Membrane</keyword>
<gene>
    <name evidence="10" type="ORF">E4633_11430</name>
    <name evidence="9" type="ORF">E4633_15820</name>
</gene>
<organism evidence="10 11">
    <name type="scientific">Geomonas terrae</name>
    <dbReference type="NCBI Taxonomy" id="2562681"/>
    <lineage>
        <taxon>Bacteria</taxon>
        <taxon>Pseudomonadati</taxon>
        <taxon>Thermodesulfobacteriota</taxon>
        <taxon>Desulfuromonadia</taxon>
        <taxon>Geobacterales</taxon>
        <taxon>Geobacteraceae</taxon>
        <taxon>Geomonas</taxon>
    </lineage>
</organism>
<keyword evidence="3 10" id="KW-0808">Transferase</keyword>
<dbReference type="GO" id="GO:0016020">
    <property type="term" value="C:membrane"/>
    <property type="evidence" value="ECO:0007669"/>
    <property type="project" value="UniProtKB-SubCell"/>
</dbReference>
<evidence type="ECO:0000256" key="2">
    <source>
        <dbReference type="ARBA" id="ARBA00006464"/>
    </source>
</evidence>
<dbReference type="Proteomes" id="UP000306416">
    <property type="component" value="Unassembled WGS sequence"/>
</dbReference>
<sequence>MDLRVAFYIFTDAVLAIAALLLAAGVRFGSPVLAQEWRPEQGVMGGVLFVSVTLFSSYLMEVYSLPRESRKRDILAACTQGGCAAFFFLSVVYYLWPELMLGRGLLFFALGFFVVLQASWYALTNVNSRKVPFAQRVLILGTGDLACQLGGLLTSQSGSFTLAGYLECDPGHRPEQTVHDPERFRSLIIPAQDDLLQIAREQKASVIVVALAERRGVLPLQEMMRCKLNGIEVLDAPTFYELVQEKLLLEEMTPSWIIFSSGFRRTALINVYKRCIDILLSLTGLLLSAPLLPLVVLAVKLDSPGPLFYRQRRVGLGEKIFTLYKFRSMREDAERDGAVWAQKNDARITRVGAVLRNSRIDEIPQLINVLRGEMSFIGPRPERPEFVEKLRQEIYYYSKRHTIKPGVTGWAQVRYPYGSTAQDAIEKLRYDLYYIKNLSVFLDTRIIFETVKVVLFGRGR</sequence>
<dbReference type="RefSeq" id="WP_135870359.1">
    <property type="nucleotide sequence ID" value="NZ_SRSC01000002.1"/>
</dbReference>
<evidence type="ECO:0000256" key="1">
    <source>
        <dbReference type="ARBA" id="ARBA00004141"/>
    </source>
</evidence>
<keyword evidence="5 7" id="KW-1133">Transmembrane helix</keyword>
<comment type="similarity">
    <text evidence="2">Belongs to the bacterial sugar transferase family.</text>
</comment>
<keyword evidence="4 7" id="KW-0812">Transmembrane</keyword>
<dbReference type="GO" id="GO:0089702">
    <property type="term" value="F:undecaprenyl-phosphate glucose phosphotransferase activity"/>
    <property type="evidence" value="ECO:0007669"/>
    <property type="project" value="TreeGrafter"/>
</dbReference>